<sequence>MHYPTALRLPKPPRLHNSVLEYGRRSKENEGRGEKKKKKEKSRFARQNPAHHALWVRLYSYE</sequence>
<dbReference type="HOGENOM" id="CLU_2905807_0_0_1"/>
<feature type="compositionally biased region" description="Basic and acidic residues" evidence="1">
    <location>
        <begin position="22"/>
        <end position="33"/>
    </location>
</feature>
<gene>
    <name evidence="2" type="ORF">GSTUM_00010833001</name>
</gene>
<dbReference type="KEGG" id="tml:GSTUM_00010833001"/>
<protein>
    <submittedName>
        <fullName evidence="2">(Perigord truffle) hypothetical protein</fullName>
    </submittedName>
</protein>
<dbReference type="AlphaFoldDB" id="D5GMN7"/>
<name>D5GMN7_TUBMM</name>
<dbReference type="Proteomes" id="UP000006911">
    <property type="component" value="Unassembled WGS sequence"/>
</dbReference>
<reference evidence="2 3" key="1">
    <citation type="journal article" date="2010" name="Nature">
        <title>Perigord black truffle genome uncovers evolutionary origins and mechanisms of symbiosis.</title>
        <authorList>
            <person name="Martin F."/>
            <person name="Kohler A."/>
            <person name="Murat C."/>
            <person name="Balestrini R."/>
            <person name="Coutinho P.M."/>
            <person name="Jaillon O."/>
            <person name="Montanini B."/>
            <person name="Morin E."/>
            <person name="Noel B."/>
            <person name="Percudani R."/>
            <person name="Porcel B."/>
            <person name="Rubini A."/>
            <person name="Amicucci A."/>
            <person name="Amselem J."/>
            <person name="Anthouard V."/>
            <person name="Arcioni S."/>
            <person name="Artiguenave F."/>
            <person name="Aury J.M."/>
            <person name="Ballario P."/>
            <person name="Bolchi A."/>
            <person name="Brenna A."/>
            <person name="Brun A."/>
            <person name="Buee M."/>
            <person name="Cantarel B."/>
            <person name="Chevalier G."/>
            <person name="Couloux A."/>
            <person name="Da Silva C."/>
            <person name="Denoeud F."/>
            <person name="Duplessis S."/>
            <person name="Ghignone S."/>
            <person name="Hilselberger B."/>
            <person name="Iotti M."/>
            <person name="Marcais B."/>
            <person name="Mello A."/>
            <person name="Miranda M."/>
            <person name="Pacioni G."/>
            <person name="Quesneville H."/>
            <person name="Riccioni C."/>
            <person name="Ruotolo R."/>
            <person name="Splivallo R."/>
            <person name="Stocchi V."/>
            <person name="Tisserant E."/>
            <person name="Viscomi A.R."/>
            <person name="Zambonelli A."/>
            <person name="Zampieri E."/>
            <person name="Henrissat B."/>
            <person name="Lebrun M.H."/>
            <person name="Paolocci F."/>
            <person name="Bonfante P."/>
            <person name="Ottonello S."/>
            <person name="Wincker P."/>
        </authorList>
    </citation>
    <scope>NUCLEOTIDE SEQUENCE [LARGE SCALE GENOMIC DNA]</scope>
    <source>
        <strain evidence="2 3">Mel28</strain>
    </source>
</reference>
<dbReference type="RefSeq" id="XP_002841589.1">
    <property type="nucleotide sequence ID" value="XM_002841543.1"/>
</dbReference>
<accession>D5GMN7</accession>
<evidence type="ECO:0000313" key="2">
    <source>
        <dbReference type="EMBL" id="CAZ85780.1"/>
    </source>
</evidence>
<evidence type="ECO:0000256" key="1">
    <source>
        <dbReference type="SAM" id="MobiDB-lite"/>
    </source>
</evidence>
<organism evidence="2 3">
    <name type="scientific">Tuber melanosporum (strain Mel28)</name>
    <name type="common">Perigord black truffle</name>
    <dbReference type="NCBI Taxonomy" id="656061"/>
    <lineage>
        <taxon>Eukaryota</taxon>
        <taxon>Fungi</taxon>
        <taxon>Dikarya</taxon>
        <taxon>Ascomycota</taxon>
        <taxon>Pezizomycotina</taxon>
        <taxon>Pezizomycetes</taxon>
        <taxon>Pezizales</taxon>
        <taxon>Tuberaceae</taxon>
        <taxon>Tuber</taxon>
    </lineage>
</organism>
<feature type="region of interest" description="Disordered" evidence="1">
    <location>
        <begin position="1"/>
        <end position="48"/>
    </location>
</feature>
<keyword evidence="3" id="KW-1185">Reference proteome</keyword>
<dbReference type="EMBL" id="FN430357">
    <property type="protein sequence ID" value="CAZ85780.1"/>
    <property type="molecule type" value="Genomic_DNA"/>
</dbReference>
<evidence type="ECO:0000313" key="3">
    <source>
        <dbReference type="Proteomes" id="UP000006911"/>
    </source>
</evidence>
<dbReference type="InParanoid" id="D5GMN7"/>
<dbReference type="GeneID" id="9185116"/>
<proteinExistence type="predicted"/>